<feature type="compositionally biased region" description="Polar residues" evidence="1">
    <location>
        <begin position="242"/>
        <end position="252"/>
    </location>
</feature>
<dbReference type="EMBL" id="JARQWQ010000091">
    <property type="protein sequence ID" value="KAK2552014.1"/>
    <property type="molecule type" value="Genomic_DNA"/>
</dbReference>
<dbReference type="AlphaFoldDB" id="A0AAD9PZP0"/>
<evidence type="ECO:0000313" key="2">
    <source>
        <dbReference type="EMBL" id="KAK2552014.1"/>
    </source>
</evidence>
<proteinExistence type="predicted"/>
<feature type="region of interest" description="Disordered" evidence="1">
    <location>
        <begin position="338"/>
        <end position="363"/>
    </location>
</feature>
<accession>A0AAD9PZP0</accession>
<sequence length="483" mass="55050">MERAVMKHEAIETRGLPHHLLPYDEFMAQCYKRKVRLSFDSDITSPERKKICESPRSDPNIITVSEEGEDNQVLEALNMTERIASQLEMICQTLASVGNRLQRLEVIFEHFSDLESAKSRSSRSSRSAVIDRKADTAIKVAKLKTELYFPDDEATKVAKLRKFRLTKKLALVEAEMKAIDEVEESEFSDENKFTPPVDINMINKDKLVRNYLRSQASSRTEDSISTVETYISGKSKIVPSKSFSKLVPSSQHKQTDQKIEIPEEPGNPAAQYPSTLNPHAHDYFTSSTPKNVQPSTRPIESSSVHFQDPKPKAITTTETDKSEIVELNTVVNVVMSSDTSGSESESDWSESCCSDDEDPEEWHEEVDDLLEDMANDEPPPEPIRHRSSTQTLPILLQWFISFLLFWQATCKIRGLELQLRFMFLFMHVMGITLHSEYLCQMSLTLPSSPYLLRKFVNLKYDNFIKFAVCPKCASLYNLKVVEG</sequence>
<reference evidence="2" key="1">
    <citation type="journal article" date="2023" name="G3 (Bethesda)">
        <title>Whole genome assembly and annotation of the endangered Caribbean coral Acropora cervicornis.</title>
        <authorList>
            <person name="Selwyn J.D."/>
            <person name="Vollmer S.V."/>
        </authorList>
    </citation>
    <scope>NUCLEOTIDE SEQUENCE</scope>
    <source>
        <strain evidence="2">K2</strain>
    </source>
</reference>
<feature type="compositionally biased region" description="Acidic residues" evidence="1">
    <location>
        <begin position="344"/>
        <end position="363"/>
    </location>
</feature>
<dbReference type="Proteomes" id="UP001249851">
    <property type="component" value="Unassembled WGS sequence"/>
</dbReference>
<protein>
    <submittedName>
        <fullName evidence="2">Uncharacterized protein</fullName>
    </submittedName>
</protein>
<feature type="compositionally biased region" description="Polar residues" evidence="1">
    <location>
        <begin position="284"/>
        <end position="305"/>
    </location>
</feature>
<gene>
    <name evidence="2" type="ORF">P5673_027028</name>
</gene>
<keyword evidence="3" id="KW-1185">Reference proteome</keyword>
<reference evidence="2" key="2">
    <citation type="journal article" date="2023" name="Science">
        <title>Genomic signatures of disease resistance in endangered staghorn corals.</title>
        <authorList>
            <person name="Vollmer S.V."/>
            <person name="Selwyn J.D."/>
            <person name="Despard B.A."/>
            <person name="Roesel C.L."/>
        </authorList>
    </citation>
    <scope>NUCLEOTIDE SEQUENCE</scope>
    <source>
        <strain evidence="2">K2</strain>
    </source>
</reference>
<organism evidence="2 3">
    <name type="scientific">Acropora cervicornis</name>
    <name type="common">Staghorn coral</name>
    <dbReference type="NCBI Taxonomy" id="6130"/>
    <lineage>
        <taxon>Eukaryota</taxon>
        <taxon>Metazoa</taxon>
        <taxon>Cnidaria</taxon>
        <taxon>Anthozoa</taxon>
        <taxon>Hexacorallia</taxon>
        <taxon>Scleractinia</taxon>
        <taxon>Astrocoeniina</taxon>
        <taxon>Acroporidae</taxon>
        <taxon>Acropora</taxon>
    </lineage>
</organism>
<comment type="caution">
    <text evidence="2">The sequence shown here is derived from an EMBL/GenBank/DDBJ whole genome shotgun (WGS) entry which is preliminary data.</text>
</comment>
<evidence type="ECO:0000256" key="1">
    <source>
        <dbReference type="SAM" id="MobiDB-lite"/>
    </source>
</evidence>
<evidence type="ECO:0000313" key="3">
    <source>
        <dbReference type="Proteomes" id="UP001249851"/>
    </source>
</evidence>
<name>A0AAD9PZP0_ACRCE</name>
<feature type="region of interest" description="Disordered" evidence="1">
    <location>
        <begin position="242"/>
        <end position="313"/>
    </location>
</feature>